<dbReference type="Gene3D" id="1.10.357.10">
    <property type="entry name" value="Tetracycline Repressor, domain 2"/>
    <property type="match status" value="1"/>
</dbReference>
<keyword evidence="3" id="KW-1185">Reference proteome</keyword>
<evidence type="ECO:0000313" key="3">
    <source>
        <dbReference type="Proteomes" id="UP000032900"/>
    </source>
</evidence>
<comment type="caution">
    <text evidence="2">The sequence shown here is derived from an EMBL/GenBank/DDBJ whole genome shotgun (WGS) entry which is preliminary data.</text>
</comment>
<dbReference type="EMBL" id="BAZW01000030">
    <property type="protein sequence ID" value="GAO30816.1"/>
    <property type="molecule type" value="Genomic_DNA"/>
</dbReference>
<protein>
    <recommendedName>
        <fullName evidence="1">Tetracyclin repressor-like HI-0893 C-terminal domain-containing protein</fullName>
    </recommendedName>
</protein>
<organism evidence="2 3">
    <name type="scientific">Geofilum rubicundum JCM 15548</name>
    <dbReference type="NCBI Taxonomy" id="1236989"/>
    <lineage>
        <taxon>Bacteria</taxon>
        <taxon>Pseudomonadati</taxon>
        <taxon>Bacteroidota</taxon>
        <taxon>Bacteroidia</taxon>
        <taxon>Marinilabiliales</taxon>
        <taxon>Marinilabiliaceae</taxon>
        <taxon>Geofilum</taxon>
    </lineage>
</organism>
<dbReference type="InterPro" id="IPR054422">
    <property type="entry name" value="TetR-like_HI_0893_C"/>
</dbReference>
<feature type="domain" description="Tetracyclin repressor-like HI-0893 C-terminal" evidence="1">
    <location>
        <begin position="14"/>
        <end position="121"/>
    </location>
</feature>
<proteinExistence type="predicted"/>
<name>A0A0E9M0A7_9BACT</name>
<evidence type="ECO:0000259" key="1">
    <source>
        <dbReference type="Pfam" id="PF22604"/>
    </source>
</evidence>
<dbReference type="Pfam" id="PF22604">
    <property type="entry name" value="TetR_HI_0893_C"/>
    <property type="match status" value="1"/>
</dbReference>
<gene>
    <name evidence="2" type="ORF">JCM15548_13130</name>
</gene>
<dbReference type="STRING" id="1236989.JCM15548_13130"/>
<sequence length="124" mass="14334">MNNIFDDVTAELNYKESFHKIWSNYFHYLIKNQDILSFVEQCSISPIIKEQTRMEAQKLAIPLIDFITEGTQKNFLINNEIELILAIINGNVITVAKLHISKLLPINKEIENKAIQTSWKGLSQ</sequence>
<dbReference type="Proteomes" id="UP000032900">
    <property type="component" value="Unassembled WGS sequence"/>
</dbReference>
<dbReference type="AlphaFoldDB" id="A0A0E9M0A7"/>
<reference evidence="2 3" key="1">
    <citation type="journal article" date="2015" name="Microbes Environ.">
        <title>Distribution and evolution of nitrogen fixation genes in the phylum bacteroidetes.</title>
        <authorList>
            <person name="Inoue J."/>
            <person name="Oshima K."/>
            <person name="Suda W."/>
            <person name="Sakamoto M."/>
            <person name="Iino T."/>
            <person name="Noda S."/>
            <person name="Hongoh Y."/>
            <person name="Hattori M."/>
            <person name="Ohkuma M."/>
        </authorList>
    </citation>
    <scope>NUCLEOTIDE SEQUENCE [LARGE SCALE GENOMIC DNA]</scope>
    <source>
        <strain evidence="2">JCM 15548</strain>
    </source>
</reference>
<accession>A0A0E9M0A7</accession>
<evidence type="ECO:0000313" key="2">
    <source>
        <dbReference type="EMBL" id="GAO30816.1"/>
    </source>
</evidence>